<evidence type="ECO:0000313" key="8">
    <source>
        <dbReference type="Proteomes" id="UP001153387"/>
    </source>
</evidence>
<dbReference type="Proteomes" id="UP001153387">
    <property type="component" value="Unassembled WGS sequence"/>
</dbReference>
<comment type="pathway">
    <text evidence="1">Cofactor biosynthesis; thiamine diphosphate biosynthesis.</text>
</comment>
<dbReference type="PANTHER" id="PTHR13847:SF289">
    <property type="entry name" value="GLYCINE OXIDASE"/>
    <property type="match status" value="1"/>
</dbReference>
<dbReference type="RefSeq" id="WP_277564252.1">
    <property type="nucleotide sequence ID" value="NZ_JAPDHZ010000002.1"/>
</dbReference>
<dbReference type="GO" id="GO:0050660">
    <property type="term" value="F:flavin adenine dinucleotide binding"/>
    <property type="evidence" value="ECO:0007669"/>
    <property type="project" value="InterPro"/>
</dbReference>
<dbReference type="SUPFAM" id="SSF51905">
    <property type="entry name" value="FAD/NAD(P)-binding domain"/>
    <property type="match status" value="1"/>
</dbReference>
<keyword evidence="2" id="KW-0784">Thiamine biosynthesis</keyword>
<dbReference type="AlphaFoldDB" id="A0A9X4KE84"/>
<gene>
    <name evidence="7" type="primary">thiO</name>
    <name evidence="7" type="ORF">OMP38_05825</name>
</gene>
<dbReference type="EC" id="1.4.3.19" evidence="5"/>
<dbReference type="InterPro" id="IPR036188">
    <property type="entry name" value="FAD/NAD-bd_sf"/>
</dbReference>
<protein>
    <recommendedName>
        <fullName evidence="5">glycine oxidase</fullName>
        <ecNumber evidence="5">1.4.3.19</ecNumber>
    </recommendedName>
</protein>
<comment type="catalytic activity">
    <reaction evidence="4">
        <text>glycine + O2 + H2O = glyoxylate + H2O2 + NH4(+)</text>
        <dbReference type="Rhea" id="RHEA:11532"/>
        <dbReference type="ChEBI" id="CHEBI:15377"/>
        <dbReference type="ChEBI" id="CHEBI:15379"/>
        <dbReference type="ChEBI" id="CHEBI:16240"/>
        <dbReference type="ChEBI" id="CHEBI:28938"/>
        <dbReference type="ChEBI" id="CHEBI:36655"/>
        <dbReference type="ChEBI" id="CHEBI:57305"/>
        <dbReference type="EC" id="1.4.3.19"/>
    </reaction>
</comment>
<evidence type="ECO:0000256" key="4">
    <source>
        <dbReference type="ARBA" id="ARBA00049872"/>
    </source>
</evidence>
<comment type="caution">
    <text evidence="7">The sequence shown here is derived from an EMBL/GenBank/DDBJ whole genome shotgun (WGS) entry which is preliminary data.</text>
</comment>
<evidence type="ECO:0000256" key="3">
    <source>
        <dbReference type="ARBA" id="ARBA00023002"/>
    </source>
</evidence>
<dbReference type="PROSITE" id="PS51257">
    <property type="entry name" value="PROKAR_LIPOPROTEIN"/>
    <property type="match status" value="1"/>
</dbReference>
<dbReference type="GO" id="GO:0005737">
    <property type="term" value="C:cytoplasm"/>
    <property type="evidence" value="ECO:0007669"/>
    <property type="project" value="TreeGrafter"/>
</dbReference>
<dbReference type="Gene3D" id="3.50.50.60">
    <property type="entry name" value="FAD/NAD(P)-binding domain"/>
    <property type="match status" value="1"/>
</dbReference>
<dbReference type="SUPFAM" id="SSF54373">
    <property type="entry name" value="FAD-linked reductases, C-terminal domain"/>
    <property type="match status" value="1"/>
</dbReference>
<organism evidence="7 8">
    <name type="scientific">Cohnella ginsengisoli</name>
    <dbReference type="NCBI Taxonomy" id="425004"/>
    <lineage>
        <taxon>Bacteria</taxon>
        <taxon>Bacillati</taxon>
        <taxon>Bacillota</taxon>
        <taxon>Bacilli</taxon>
        <taxon>Bacillales</taxon>
        <taxon>Paenibacillaceae</taxon>
        <taxon>Cohnella</taxon>
    </lineage>
</organism>
<dbReference type="InterPro" id="IPR012727">
    <property type="entry name" value="Gly_oxidase_ThiO"/>
</dbReference>
<dbReference type="GO" id="GO:0009228">
    <property type="term" value="P:thiamine biosynthetic process"/>
    <property type="evidence" value="ECO:0007669"/>
    <property type="project" value="UniProtKB-KW"/>
</dbReference>
<dbReference type="Pfam" id="PF01266">
    <property type="entry name" value="DAO"/>
    <property type="match status" value="1"/>
</dbReference>
<dbReference type="EMBL" id="JAPDHZ010000002">
    <property type="protein sequence ID" value="MDG0790418.1"/>
    <property type="molecule type" value="Genomic_DNA"/>
</dbReference>
<keyword evidence="3 7" id="KW-0560">Oxidoreductase</keyword>
<dbReference type="InterPro" id="IPR006076">
    <property type="entry name" value="FAD-dep_OxRdtase"/>
</dbReference>
<reference evidence="7 8" key="1">
    <citation type="submission" date="2022-10" db="EMBL/GenBank/DDBJ databases">
        <title>Comparative genomic analysis of Cohnella hashimotonis sp. nov., isolated from the International Space Station.</title>
        <authorList>
            <person name="Simpson A."/>
            <person name="Venkateswaran K."/>
        </authorList>
    </citation>
    <scope>NUCLEOTIDE SEQUENCE [LARGE SCALE GENOMIC DNA]</scope>
    <source>
        <strain evidence="7 8">DSM 18997</strain>
    </source>
</reference>
<accession>A0A9X4KE84</accession>
<evidence type="ECO:0000259" key="6">
    <source>
        <dbReference type="Pfam" id="PF01266"/>
    </source>
</evidence>
<name>A0A9X4KE84_9BACL</name>
<evidence type="ECO:0000256" key="2">
    <source>
        <dbReference type="ARBA" id="ARBA00022977"/>
    </source>
</evidence>
<dbReference type="GO" id="GO:0043799">
    <property type="term" value="F:glycine oxidase activity"/>
    <property type="evidence" value="ECO:0007669"/>
    <property type="project" value="UniProtKB-EC"/>
</dbReference>
<proteinExistence type="predicted"/>
<dbReference type="NCBIfam" id="TIGR02352">
    <property type="entry name" value="thiamin_ThiO"/>
    <property type="match status" value="1"/>
</dbReference>
<keyword evidence="8" id="KW-1185">Reference proteome</keyword>
<sequence>MKRTLLVLGGGIVGLSCAYEALKQGWRAIVVDRGEIGGQASGAAAGMLAPFYENGDGPDAFFRLCMDSFARYPAWTAEIEDVAGARAGFVRSGSLHVAYREADRLPLFGRLAWQARHSAGLEWLDEAALSRIEPSLPPGLAGALYCPEEAHVQAPLLVKVLAGACERLGARLLPLAGELTDIGQGAAGGLSARFEAHGTIGADALCCCLGAWSGLLADWLRLRIPVHPIRGQICAYDPAPVSLRHIVFGPQAYWVGKPDGSLVCGASEDEAGFDRTVTAGGIGRLVRAGGRMFPVLAGAAPARSWAGLRPATLDGWPLIGPAPGRSGVFVAAGHYRNGILLSPATSAAFGRWLAAGGGAGGDEASEAFRPDRFGVRGTGERWAATPV</sequence>
<evidence type="ECO:0000256" key="5">
    <source>
        <dbReference type="ARBA" id="ARBA00050018"/>
    </source>
</evidence>
<dbReference type="Gene3D" id="3.30.9.10">
    <property type="entry name" value="D-Amino Acid Oxidase, subunit A, domain 2"/>
    <property type="match status" value="1"/>
</dbReference>
<dbReference type="PANTHER" id="PTHR13847">
    <property type="entry name" value="SARCOSINE DEHYDROGENASE-RELATED"/>
    <property type="match status" value="1"/>
</dbReference>
<feature type="domain" description="FAD dependent oxidoreductase" evidence="6">
    <location>
        <begin position="5"/>
        <end position="347"/>
    </location>
</feature>
<evidence type="ECO:0000313" key="7">
    <source>
        <dbReference type="EMBL" id="MDG0790418.1"/>
    </source>
</evidence>
<evidence type="ECO:0000256" key="1">
    <source>
        <dbReference type="ARBA" id="ARBA00004948"/>
    </source>
</evidence>